<name>A0A9P4Q5M9_9PEZI</name>
<dbReference type="EMBL" id="MU003824">
    <property type="protein sequence ID" value="KAF2718462.1"/>
    <property type="molecule type" value="Genomic_DNA"/>
</dbReference>
<keyword evidence="3" id="KW-1185">Reference proteome</keyword>
<organism evidence="2 3">
    <name type="scientific">Polychaeton citri CBS 116435</name>
    <dbReference type="NCBI Taxonomy" id="1314669"/>
    <lineage>
        <taxon>Eukaryota</taxon>
        <taxon>Fungi</taxon>
        <taxon>Dikarya</taxon>
        <taxon>Ascomycota</taxon>
        <taxon>Pezizomycotina</taxon>
        <taxon>Dothideomycetes</taxon>
        <taxon>Dothideomycetidae</taxon>
        <taxon>Capnodiales</taxon>
        <taxon>Capnodiaceae</taxon>
        <taxon>Polychaeton</taxon>
    </lineage>
</organism>
<feature type="compositionally biased region" description="Polar residues" evidence="1">
    <location>
        <begin position="66"/>
        <end position="78"/>
    </location>
</feature>
<dbReference type="AlphaFoldDB" id="A0A9P4Q5M9"/>
<gene>
    <name evidence="2" type="ORF">K431DRAFT_135349</name>
</gene>
<sequence>MSRRSSSLLENPGLGLGWDFAVRHRERSPQPTQDEIERNERRLSFFNKAEDRQHSPDYKQKAAAGSTYSTNTVDSATPLTRAGSPSAMGTTEPNRTTGNDEHDNRFLKVQH</sequence>
<proteinExistence type="predicted"/>
<feature type="compositionally biased region" description="Basic and acidic residues" evidence="1">
    <location>
        <begin position="35"/>
        <end position="60"/>
    </location>
</feature>
<feature type="region of interest" description="Disordered" evidence="1">
    <location>
        <begin position="1"/>
        <end position="111"/>
    </location>
</feature>
<feature type="compositionally biased region" description="Basic and acidic residues" evidence="1">
    <location>
        <begin position="98"/>
        <end position="111"/>
    </location>
</feature>
<evidence type="ECO:0000313" key="2">
    <source>
        <dbReference type="EMBL" id="KAF2718462.1"/>
    </source>
</evidence>
<reference evidence="2" key="1">
    <citation type="journal article" date="2020" name="Stud. Mycol.">
        <title>101 Dothideomycetes genomes: a test case for predicting lifestyles and emergence of pathogens.</title>
        <authorList>
            <person name="Haridas S."/>
            <person name="Albert R."/>
            <person name="Binder M."/>
            <person name="Bloem J."/>
            <person name="Labutti K."/>
            <person name="Salamov A."/>
            <person name="Andreopoulos B."/>
            <person name="Baker S."/>
            <person name="Barry K."/>
            <person name="Bills G."/>
            <person name="Bluhm B."/>
            <person name="Cannon C."/>
            <person name="Castanera R."/>
            <person name="Culley D."/>
            <person name="Daum C."/>
            <person name="Ezra D."/>
            <person name="Gonzalez J."/>
            <person name="Henrissat B."/>
            <person name="Kuo A."/>
            <person name="Liang C."/>
            <person name="Lipzen A."/>
            <person name="Lutzoni F."/>
            <person name="Magnuson J."/>
            <person name="Mondo S."/>
            <person name="Nolan M."/>
            <person name="Ohm R."/>
            <person name="Pangilinan J."/>
            <person name="Park H.-J."/>
            <person name="Ramirez L."/>
            <person name="Alfaro M."/>
            <person name="Sun H."/>
            <person name="Tritt A."/>
            <person name="Yoshinaga Y."/>
            <person name="Zwiers L.-H."/>
            <person name="Turgeon B."/>
            <person name="Goodwin S."/>
            <person name="Spatafora J."/>
            <person name="Crous P."/>
            <person name="Grigoriev I."/>
        </authorList>
    </citation>
    <scope>NUCLEOTIDE SEQUENCE</scope>
    <source>
        <strain evidence="2">CBS 116435</strain>
    </source>
</reference>
<evidence type="ECO:0000256" key="1">
    <source>
        <dbReference type="SAM" id="MobiDB-lite"/>
    </source>
</evidence>
<comment type="caution">
    <text evidence="2">The sequence shown here is derived from an EMBL/GenBank/DDBJ whole genome shotgun (WGS) entry which is preliminary data.</text>
</comment>
<accession>A0A9P4Q5M9</accession>
<feature type="compositionally biased region" description="Polar residues" evidence="1">
    <location>
        <begin position="87"/>
        <end position="97"/>
    </location>
</feature>
<dbReference type="Proteomes" id="UP000799441">
    <property type="component" value="Unassembled WGS sequence"/>
</dbReference>
<protein>
    <submittedName>
        <fullName evidence="2">Uncharacterized protein</fullName>
    </submittedName>
</protein>
<evidence type="ECO:0000313" key="3">
    <source>
        <dbReference type="Proteomes" id="UP000799441"/>
    </source>
</evidence>